<dbReference type="GeneID" id="25376554"/>
<reference evidence="7" key="1">
    <citation type="submission" date="2013-10" db="EMBL/GenBank/DDBJ databases">
        <title>Genomic analysis of the causative agents of coccidiosis in chickens.</title>
        <authorList>
            <person name="Reid A.J."/>
            <person name="Blake D."/>
            <person name="Billington K."/>
            <person name="Browne H."/>
            <person name="Dunn M."/>
            <person name="Hung S."/>
            <person name="Kawahara F."/>
            <person name="Miranda-Saavedra D."/>
            <person name="Mourier T."/>
            <person name="Nagra H."/>
            <person name="Otto T.D."/>
            <person name="Rawlings N."/>
            <person name="Sanchez A."/>
            <person name="Sanders M."/>
            <person name="Subramaniam C."/>
            <person name="Tay Y."/>
            <person name="Dear P."/>
            <person name="Doerig C."/>
            <person name="Gruber A."/>
            <person name="Parkinson J."/>
            <person name="Shirley M."/>
            <person name="Wan K.L."/>
            <person name="Berriman M."/>
            <person name="Tomley F."/>
            <person name="Pain A."/>
        </authorList>
    </citation>
    <scope>NUCLEOTIDE SEQUENCE [LARGE SCALE GENOMIC DNA]</scope>
    <source>
        <strain evidence="7">Houghton</strain>
    </source>
</reference>
<evidence type="ECO:0000256" key="2">
    <source>
        <dbReference type="ARBA" id="ARBA00022741"/>
    </source>
</evidence>
<evidence type="ECO:0000313" key="8">
    <source>
        <dbReference type="Proteomes" id="UP000030744"/>
    </source>
</evidence>
<keyword evidence="8" id="KW-1185">Reference proteome</keyword>
<dbReference type="PROSITE" id="PS50011">
    <property type="entry name" value="PROTEIN_KINASE_DOM"/>
    <property type="match status" value="1"/>
</dbReference>
<dbReference type="GO" id="GO:0000045">
    <property type="term" value="P:autophagosome assembly"/>
    <property type="evidence" value="ECO:0007669"/>
    <property type="project" value="TreeGrafter"/>
</dbReference>
<dbReference type="AlphaFoldDB" id="U6KB49"/>
<evidence type="ECO:0000256" key="1">
    <source>
        <dbReference type="ARBA" id="ARBA00022679"/>
    </source>
</evidence>
<feature type="region of interest" description="Disordered" evidence="5">
    <location>
        <begin position="1"/>
        <end position="22"/>
    </location>
</feature>
<dbReference type="InterPro" id="IPR011009">
    <property type="entry name" value="Kinase-like_dom_sf"/>
</dbReference>
<keyword evidence="3" id="KW-0418">Kinase</keyword>
<dbReference type="GO" id="GO:0005776">
    <property type="term" value="C:autophagosome"/>
    <property type="evidence" value="ECO:0007669"/>
    <property type="project" value="TreeGrafter"/>
</dbReference>
<dbReference type="GO" id="GO:0016020">
    <property type="term" value="C:membrane"/>
    <property type="evidence" value="ECO:0007669"/>
    <property type="project" value="TreeGrafter"/>
</dbReference>
<dbReference type="PANTHER" id="PTHR24348">
    <property type="entry name" value="SERINE/THREONINE-PROTEIN KINASE UNC-51-RELATED"/>
    <property type="match status" value="1"/>
</dbReference>
<evidence type="ECO:0000256" key="3">
    <source>
        <dbReference type="ARBA" id="ARBA00022777"/>
    </source>
</evidence>
<dbReference type="VEuPathDB" id="ToxoDB:EMH_0016070"/>
<dbReference type="GO" id="GO:0005524">
    <property type="term" value="F:ATP binding"/>
    <property type="evidence" value="ECO:0007669"/>
    <property type="project" value="UniProtKB-KW"/>
</dbReference>
<keyword evidence="2" id="KW-0547">Nucleotide-binding</keyword>
<gene>
    <name evidence="7" type="ORF">EMH_0016070</name>
</gene>
<dbReference type="InterPro" id="IPR027916">
    <property type="entry name" value="Kinase-like_dom_ROP"/>
</dbReference>
<name>U6KB49_9EIME</name>
<dbReference type="SMART" id="SM00220">
    <property type="entry name" value="S_TKc"/>
    <property type="match status" value="1"/>
</dbReference>
<evidence type="ECO:0000313" key="7">
    <source>
        <dbReference type="EMBL" id="CDJ33432.1"/>
    </source>
</evidence>
<dbReference type="GO" id="GO:0000407">
    <property type="term" value="C:phagophore assembly site"/>
    <property type="evidence" value="ECO:0007669"/>
    <property type="project" value="TreeGrafter"/>
</dbReference>
<dbReference type="InterPro" id="IPR045269">
    <property type="entry name" value="Atg1-like"/>
</dbReference>
<keyword evidence="1" id="KW-0808">Transferase</keyword>
<dbReference type="Proteomes" id="UP000030744">
    <property type="component" value="Unassembled WGS sequence"/>
</dbReference>
<dbReference type="Pfam" id="PF14531">
    <property type="entry name" value="Kinase-like"/>
    <property type="match status" value="1"/>
</dbReference>
<sequence>MVESPLPPAPEKHSDLPDLDDIPRSLERGKDALFLAAEMGSLSSSVEKGKLLGRKLWGMTKAAAQALTGGALKSIVDATITLSERNLVSSETFLGLAGQPLHIERIIGFGPTSVYFTATTFYQTTYTIRLPVFPLSAGLAAGDCWRSLEREKQAVAHACGKENLNVASERRGLLIPLSVATVDGMASETVTEYGFVLNEVTIMKPLLANLAKVLAYLPDHGADTAAAKEYTARRLLLQTLQLHEAGVSHNGLRPQSIFVDTSGGFLLAGMEAVTLYGEDLPADAELSTVYAEPQLVKEFDEYMQGGAPVKANEKSDLWSLGVLLYEVFTGKEFKELMQEGQTFDETAASNADIQLAIVSTPPVWKDLVLRLLQTKREKRISHSEILQEFSSLL</sequence>
<accession>U6KB49</accession>
<dbReference type="EMBL" id="HG685220">
    <property type="protein sequence ID" value="CDJ33432.1"/>
    <property type="molecule type" value="Genomic_DNA"/>
</dbReference>
<organism evidence="7 8">
    <name type="scientific">Eimeria mitis</name>
    <dbReference type="NCBI Taxonomy" id="44415"/>
    <lineage>
        <taxon>Eukaryota</taxon>
        <taxon>Sar</taxon>
        <taxon>Alveolata</taxon>
        <taxon>Apicomplexa</taxon>
        <taxon>Conoidasida</taxon>
        <taxon>Coccidia</taxon>
        <taxon>Eucoccidiorida</taxon>
        <taxon>Eimeriorina</taxon>
        <taxon>Eimeriidae</taxon>
        <taxon>Eimeria</taxon>
    </lineage>
</organism>
<dbReference type="SUPFAM" id="SSF56112">
    <property type="entry name" value="Protein kinase-like (PK-like)"/>
    <property type="match status" value="1"/>
</dbReference>
<dbReference type="GO" id="GO:0010506">
    <property type="term" value="P:regulation of autophagy"/>
    <property type="evidence" value="ECO:0007669"/>
    <property type="project" value="InterPro"/>
</dbReference>
<evidence type="ECO:0000256" key="5">
    <source>
        <dbReference type="SAM" id="MobiDB-lite"/>
    </source>
</evidence>
<dbReference type="InterPro" id="IPR000719">
    <property type="entry name" value="Prot_kinase_dom"/>
</dbReference>
<evidence type="ECO:0000256" key="4">
    <source>
        <dbReference type="ARBA" id="ARBA00022840"/>
    </source>
</evidence>
<keyword evidence="4" id="KW-0067">ATP-binding</keyword>
<dbReference type="Gene3D" id="1.10.510.10">
    <property type="entry name" value="Transferase(Phosphotransferase) domain 1"/>
    <property type="match status" value="1"/>
</dbReference>
<evidence type="ECO:0000259" key="6">
    <source>
        <dbReference type="PROSITE" id="PS50011"/>
    </source>
</evidence>
<dbReference type="PANTHER" id="PTHR24348:SF22">
    <property type="entry name" value="NON-SPECIFIC SERINE_THREONINE PROTEIN KINASE"/>
    <property type="match status" value="1"/>
</dbReference>
<protein>
    <recommendedName>
        <fullName evidence="6">Protein kinase domain-containing protein</fullName>
    </recommendedName>
</protein>
<dbReference type="OrthoDB" id="248923at2759"/>
<feature type="compositionally biased region" description="Basic and acidic residues" evidence="5">
    <location>
        <begin position="10"/>
        <end position="22"/>
    </location>
</feature>
<dbReference type="GO" id="GO:0005829">
    <property type="term" value="C:cytosol"/>
    <property type="evidence" value="ECO:0007669"/>
    <property type="project" value="TreeGrafter"/>
</dbReference>
<dbReference type="RefSeq" id="XP_013355996.1">
    <property type="nucleotide sequence ID" value="XM_013500542.1"/>
</dbReference>
<proteinExistence type="predicted"/>
<dbReference type="GO" id="GO:0004674">
    <property type="term" value="F:protein serine/threonine kinase activity"/>
    <property type="evidence" value="ECO:0007669"/>
    <property type="project" value="InterPro"/>
</dbReference>
<feature type="domain" description="Protein kinase" evidence="6">
    <location>
        <begin position="101"/>
        <end position="393"/>
    </location>
</feature>
<reference evidence="7" key="2">
    <citation type="submission" date="2013-10" db="EMBL/GenBank/DDBJ databases">
        <authorList>
            <person name="Aslett M."/>
        </authorList>
    </citation>
    <scope>NUCLEOTIDE SEQUENCE [LARGE SCALE GENOMIC DNA]</scope>
    <source>
        <strain evidence="7">Houghton</strain>
    </source>
</reference>